<dbReference type="InterPro" id="IPR050278">
    <property type="entry name" value="Serine_Prot_S9B/DPPIV"/>
</dbReference>
<proteinExistence type="predicted"/>
<dbReference type="InterPro" id="IPR002469">
    <property type="entry name" value="Peptidase_S9B_N"/>
</dbReference>
<evidence type="ECO:0000259" key="2">
    <source>
        <dbReference type="Pfam" id="PF00930"/>
    </source>
</evidence>
<dbReference type="GO" id="GO:0008239">
    <property type="term" value="F:dipeptidyl-peptidase activity"/>
    <property type="evidence" value="ECO:0007669"/>
    <property type="project" value="TreeGrafter"/>
</dbReference>
<dbReference type="Pfam" id="PF00326">
    <property type="entry name" value="Peptidase_S9"/>
    <property type="match status" value="1"/>
</dbReference>
<dbReference type="Gene3D" id="2.140.10.30">
    <property type="entry name" value="Dipeptidylpeptidase IV, N-terminal domain"/>
    <property type="match status" value="1"/>
</dbReference>
<dbReference type="AlphaFoldDB" id="A0A3B0URS6"/>
<dbReference type="EMBL" id="UOET01000178">
    <property type="protein sequence ID" value="VAW27947.1"/>
    <property type="molecule type" value="Genomic_DNA"/>
</dbReference>
<feature type="domain" description="Peptidase S9 prolyl oligopeptidase catalytic" evidence="1">
    <location>
        <begin position="520"/>
        <end position="714"/>
    </location>
</feature>
<organism evidence="3">
    <name type="scientific">hydrothermal vent metagenome</name>
    <dbReference type="NCBI Taxonomy" id="652676"/>
    <lineage>
        <taxon>unclassified sequences</taxon>
        <taxon>metagenomes</taxon>
        <taxon>ecological metagenomes</taxon>
    </lineage>
</organism>
<reference evidence="3" key="1">
    <citation type="submission" date="2018-06" db="EMBL/GenBank/DDBJ databases">
        <authorList>
            <person name="Zhirakovskaya E."/>
        </authorList>
    </citation>
    <scope>NUCLEOTIDE SEQUENCE</scope>
</reference>
<dbReference type="Gene3D" id="3.40.50.1820">
    <property type="entry name" value="alpha/beta hydrolase"/>
    <property type="match status" value="1"/>
</dbReference>
<dbReference type="Pfam" id="PF00930">
    <property type="entry name" value="DPPIV_N"/>
    <property type="match status" value="1"/>
</dbReference>
<sequence length="714" mass="82376">MKRSIYMLVFFVFVTRFTLYAQQQQKMMTATDASWLNPALFPKRVPQLQWMGKTDNYMFAKKNALYKADAAHGKKVLLFDKATLNSDLSKSGMDTVSRLPRFTFFAPDQAGFSFAHRFYVYDFQKHSVKKVNQVPDTAKNIAFENKTERVAFTIKNNLYIAESGKMIQVTHDKNPDYVNGQIVSRNEFGIDKGIFWSPDGDKLAFYHKDQSRVFNYPLVDINHRIAKVKYIKYPMAGTPSEYVSLGVYNIKTGKTVFLKTNPKSEQYLTTVTWGPAGKYIYTAILNRGQNHMWMNKYDASTGALVKTLFEETNPKYVEPLFPLYFNPLNPNEFIWNSRRDGWNHLYLYNTDGKLLKQLTRGKWEVTHVLGYFMKNKVYFVATKESPLQQNLYSVNMRNGKIMRLSPDHGTHSAMVSKDGRYLLDVFSSTDVSRVYKLLNNRGKVIRVIQQDKDPLAGYKLGKMSIFTLKSKIDGAPLYCRMIKPVNFDSTKKYPVIVYVYGGPHVQLITDSWLGGAGLMLNYLAENGYLIFTLDNHGSENRGRDFEQVIFRHLGTNEIKDQMVGVNYLKSLSYVDSARLGVDGWSFGGFMTTSLMLREPGIFKVAVAGGPVIDWKYYEVMYGERYMDTPQENPEGYKEASLLNYVHNLKGHLLLIHGTMDPVVMWQNSLLFLQKAIHEDKLMDYFVYPGQEHGVRGRDRLQLTRKIKSYFDDWL</sequence>
<dbReference type="GO" id="GO:0008236">
    <property type="term" value="F:serine-type peptidase activity"/>
    <property type="evidence" value="ECO:0007669"/>
    <property type="project" value="InterPro"/>
</dbReference>
<dbReference type="InterPro" id="IPR001375">
    <property type="entry name" value="Peptidase_S9_cat"/>
</dbReference>
<accession>A0A3B0URS6</accession>
<name>A0A3B0URS6_9ZZZZ</name>
<dbReference type="SUPFAM" id="SSF53474">
    <property type="entry name" value="alpha/beta-Hydrolases"/>
    <property type="match status" value="1"/>
</dbReference>
<feature type="domain" description="Dipeptidylpeptidase IV N-terminal" evidence="2">
    <location>
        <begin position="113"/>
        <end position="431"/>
    </location>
</feature>
<dbReference type="SUPFAM" id="SSF82171">
    <property type="entry name" value="DPP6 N-terminal domain-like"/>
    <property type="match status" value="1"/>
</dbReference>
<evidence type="ECO:0000259" key="1">
    <source>
        <dbReference type="Pfam" id="PF00326"/>
    </source>
</evidence>
<dbReference type="GO" id="GO:0006508">
    <property type="term" value="P:proteolysis"/>
    <property type="evidence" value="ECO:0007669"/>
    <property type="project" value="InterPro"/>
</dbReference>
<dbReference type="PANTHER" id="PTHR11731">
    <property type="entry name" value="PROTEASE FAMILY S9B,C DIPEPTIDYL-PEPTIDASE IV-RELATED"/>
    <property type="match status" value="1"/>
</dbReference>
<evidence type="ECO:0000313" key="3">
    <source>
        <dbReference type="EMBL" id="VAW27947.1"/>
    </source>
</evidence>
<protein>
    <submittedName>
        <fullName evidence="3">Dipeptidyl peptidase IV</fullName>
    </submittedName>
</protein>
<gene>
    <name evidence="3" type="ORF">MNBD_BACTEROID07-121</name>
</gene>
<dbReference type="PANTHER" id="PTHR11731:SF193">
    <property type="entry name" value="DIPEPTIDYL PEPTIDASE 9"/>
    <property type="match status" value="1"/>
</dbReference>
<dbReference type="InterPro" id="IPR029058">
    <property type="entry name" value="AB_hydrolase_fold"/>
</dbReference>